<dbReference type="RefSeq" id="WP_011981718.1">
    <property type="nucleotide sequence ID" value="NC_009664.2"/>
</dbReference>
<reference evidence="4" key="1">
    <citation type="journal article" date="2008" name="PLoS ONE">
        <title>Survival in nuclear waste, extreme resistance, and potential applications gleaned from the genome sequence of Kineococcus radiotolerans SRS30216.</title>
        <authorList>
            <person name="Bagwell C.E."/>
            <person name="Bhat S."/>
            <person name="Hawkins G.M."/>
            <person name="Smith B.W."/>
            <person name="Biswas T."/>
            <person name="Hoover T.R."/>
            <person name="Saunders E."/>
            <person name="Han C.S."/>
            <person name="Tsodikov O.V."/>
            <person name="Shimkets L.J."/>
        </authorList>
    </citation>
    <scope>NUCLEOTIDE SEQUENCE [LARGE SCALE GENOMIC DNA]</scope>
    <source>
        <strain evidence="4">ATCC BAA-149 / DSM 14245 / SRS30216</strain>
    </source>
</reference>
<name>A6W8K4_KINRD</name>
<dbReference type="Proteomes" id="UP000001116">
    <property type="component" value="Chromosome"/>
</dbReference>
<dbReference type="OrthoDB" id="9785233at2"/>
<dbReference type="InterPro" id="IPR005648">
    <property type="entry name" value="FlgD"/>
</dbReference>
<dbReference type="AlphaFoldDB" id="A6W8K4"/>
<keyword evidence="4" id="KW-1185">Reference proteome</keyword>
<sequence length="175" mass="17631">MTVDAAGGANPYAGLMANSDLITQTNAAKNANKTDTSASAAVAKTKTDKDTFLKLLVAQLKYQDPSKPADTTQFMAQTAQFSALETMQEVAASSGSMLAAQNKLQASTLIGQIVSYTGEDGTAKSGVVKSASFTQGSAGGTNGEPVLNVDGTSVVLSRVSGIGEAAATTTPSKSA</sequence>
<evidence type="ECO:0000313" key="3">
    <source>
        <dbReference type="EMBL" id="ABS03143.1"/>
    </source>
</evidence>
<protein>
    <submittedName>
        <fullName evidence="3">Flagellar hook capping protein</fullName>
    </submittedName>
</protein>
<dbReference type="KEGG" id="kra:Krad_1657"/>
<evidence type="ECO:0000313" key="4">
    <source>
        <dbReference type="Proteomes" id="UP000001116"/>
    </source>
</evidence>
<dbReference type="GO" id="GO:0044781">
    <property type="term" value="P:bacterial-type flagellum organization"/>
    <property type="evidence" value="ECO:0007669"/>
    <property type="project" value="UniProtKB-KW"/>
</dbReference>
<dbReference type="Pfam" id="PF03963">
    <property type="entry name" value="FlgD"/>
    <property type="match status" value="1"/>
</dbReference>
<dbReference type="EMBL" id="CP000750">
    <property type="protein sequence ID" value="ABS03143.1"/>
    <property type="molecule type" value="Genomic_DNA"/>
</dbReference>
<dbReference type="eggNOG" id="COG1843">
    <property type="taxonomic scope" value="Bacteria"/>
</dbReference>
<gene>
    <name evidence="3" type="ordered locus">Krad_1657</name>
</gene>
<accession>A6W8K4</accession>
<keyword evidence="3" id="KW-0966">Cell projection</keyword>
<dbReference type="STRING" id="266940.Krad_1657"/>
<organism evidence="3 4">
    <name type="scientific">Kineococcus radiotolerans (strain ATCC BAA-149 / DSM 14245 / SRS30216)</name>
    <dbReference type="NCBI Taxonomy" id="266940"/>
    <lineage>
        <taxon>Bacteria</taxon>
        <taxon>Bacillati</taxon>
        <taxon>Actinomycetota</taxon>
        <taxon>Actinomycetes</taxon>
        <taxon>Kineosporiales</taxon>
        <taxon>Kineosporiaceae</taxon>
        <taxon>Kineococcus</taxon>
    </lineage>
</organism>
<comment type="similarity">
    <text evidence="1">Belongs to the FlgD family.</text>
</comment>
<dbReference type="HOGENOM" id="CLU_047535_1_0_11"/>
<evidence type="ECO:0000256" key="1">
    <source>
        <dbReference type="ARBA" id="ARBA00010577"/>
    </source>
</evidence>
<keyword evidence="2" id="KW-1005">Bacterial flagellum biogenesis</keyword>
<evidence type="ECO:0000256" key="2">
    <source>
        <dbReference type="ARBA" id="ARBA00022795"/>
    </source>
</evidence>
<keyword evidence="3" id="KW-0969">Cilium</keyword>
<proteinExistence type="inferred from homology"/>
<keyword evidence="3" id="KW-0282">Flagellum</keyword>